<evidence type="ECO:0000313" key="7">
    <source>
        <dbReference type="Proteomes" id="UP000001208"/>
    </source>
</evidence>
<accession>B3QRW5</accession>
<dbReference type="HOGENOM" id="CLU_037162_15_0_10"/>
<dbReference type="PANTHER" id="PTHR43222">
    <property type="entry name" value="NUDIX HYDROLASE 23"/>
    <property type="match status" value="1"/>
</dbReference>
<dbReference type="GO" id="GO:0016787">
    <property type="term" value="F:hydrolase activity"/>
    <property type="evidence" value="ECO:0007669"/>
    <property type="project" value="UniProtKB-KW"/>
</dbReference>
<comment type="similarity">
    <text evidence="4">Belongs to the Nudix hydrolase family.</text>
</comment>
<evidence type="ECO:0000256" key="4">
    <source>
        <dbReference type="RuleBase" id="RU003476"/>
    </source>
</evidence>
<protein>
    <submittedName>
        <fullName evidence="6">NUDIX hydrolase</fullName>
    </submittedName>
</protein>
<evidence type="ECO:0000256" key="1">
    <source>
        <dbReference type="ARBA" id="ARBA00001946"/>
    </source>
</evidence>
<evidence type="ECO:0000313" key="6">
    <source>
        <dbReference type="EMBL" id="ACF13918.1"/>
    </source>
</evidence>
<dbReference type="KEGG" id="cts:Ctha_1459"/>
<dbReference type="SUPFAM" id="SSF55811">
    <property type="entry name" value="Nudix"/>
    <property type="match status" value="1"/>
</dbReference>
<keyword evidence="3" id="KW-0460">Magnesium</keyword>
<dbReference type="PRINTS" id="PR00502">
    <property type="entry name" value="NUDIXFAMILY"/>
</dbReference>
<name>B3QRW5_CHLT3</name>
<dbReference type="Pfam" id="PF00293">
    <property type="entry name" value="NUDIX"/>
    <property type="match status" value="1"/>
</dbReference>
<reference evidence="6 7" key="1">
    <citation type="submission" date="2008-06" db="EMBL/GenBank/DDBJ databases">
        <title>Complete sequence of Chloroherpeton thalassium ATCC 35110.</title>
        <authorList>
            <consortium name="US DOE Joint Genome Institute"/>
            <person name="Lucas S."/>
            <person name="Copeland A."/>
            <person name="Lapidus A."/>
            <person name="Glavina del Rio T."/>
            <person name="Dalin E."/>
            <person name="Tice H."/>
            <person name="Bruce D."/>
            <person name="Goodwin L."/>
            <person name="Pitluck S."/>
            <person name="Schmutz J."/>
            <person name="Larimer F."/>
            <person name="Land M."/>
            <person name="Hauser L."/>
            <person name="Kyrpides N."/>
            <person name="Mikhailova N."/>
            <person name="Liu Z."/>
            <person name="Li T."/>
            <person name="Zhao F."/>
            <person name="Overmann J."/>
            <person name="Bryant D.A."/>
            <person name="Richardson P."/>
        </authorList>
    </citation>
    <scope>NUCLEOTIDE SEQUENCE [LARGE SCALE GENOMIC DNA]</scope>
    <source>
        <strain evidence="7">ATCC 35110 / GB-78</strain>
    </source>
</reference>
<comment type="cofactor">
    <cofactor evidence="1">
        <name>Mg(2+)</name>
        <dbReference type="ChEBI" id="CHEBI:18420"/>
    </cofactor>
</comment>
<dbReference type="PANTHER" id="PTHR43222:SF2">
    <property type="entry name" value="NUDIX HYDROLASE 23, CHLOROPLASTIC"/>
    <property type="match status" value="1"/>
</dbReference>
<dbReference type="Gene3D" id="3.90.79.10">
    <property type="entry name" value="Nucleoside Triphosphate Pyrophosphohydrolase"/>
    <property type="match status" value="1"/>
</dbReference>
<dbReference type="EMBL" id="CP001100">
    <property type="protein sequence ID" value="ACF13918.1"/>
    <property type="molecule type" value="Genomic_DNA"/>
</dbReference>
<dbReference type="InterPro" id="IPR020084">
    <property type="entry name" value="NUDIX_hydrolase_CS"/>
</dbReference>
<dbReference type="PROSITE" id="PS51462">
    <property type="entry name" value="NUDIX"/>
    <property type="match status" value="1"/>
</dbReference>
<dbReference type="eggNOG" id="COG1051">
    <property type="taxonomic scope" value="Bacteria"/>
</dbReference>
<sequence>MACRDGVPSSKQPTRASLRNALIFATSSFIKTRLSMFKYCPNCSSETVEFDGLKKYECASCGWTFYRNAATAVMAVLRYQGKILFAIRAKAPALGKLDCPGGFVDPGENAETALARELQEELGLSGLCYEFLGTAINSYEYKNIVYPTCDLIFTAELEKIPHEIDPSEISGIGLLALEDVQDSELSFPSVQKALQLYAARFGNSKP</sequence>
<dbReference type="InterPro" id="IPR000086">
    <property type="entry name" value="NUDIX_hydrolase_dom"/>
</dbReference>
<proteinExistence type="inferred from homology"/>
<dbReference type="InterPro" id="IPR015797">
    <property type="entry name" value="NUDIX_hydrolase-like_dom_sf"/>
</dbReference>
<organism evidence="6 7">
    <name type="scientific">Chloroherpeton thalassium (strain ATCC 35110 / GB-78)</name>
    <dbReference type="NCBI Taxonomy" id="517418"/>
    <lineage>
        <taxon>Bacteria</taxon>
        <taxon>Pseudomonadati</taxon>
        <taxon>Chlorobiota</taxon>
        <taxon>Chlorobiia</taxon>
        <taxon>Chlorobiales</taxon>
        <taxon>Chloroherpetonaceae</taxon>
        <taxon>Chloroherpeton</taxon>
    </lineage>
</organism>
<evidence type="ECO:0000259" key="5">
    <source>
        <dbReference type="PROSITE" id="PS51462"/>
    </source>
</evidence>
<dbReference type="STRING" id="517418.Ctha_1459"/>
<keyword evidence="2 4" id="KW-0378">Hydrolase</keyword>
<feature type="domain" description="Nudix hydrolase" evidence="5">
    <location>
        <begin position="66"/>
        <end position="198"/>
    </location>
</feature>
<dbReference type="AlphaFoldDB" id="B3QRW5"/>
<gene>
    <name evidence="6" type="ordered locus">Ctha_1459</name>
</gene>
<dbReference type="Proteomes" id="UP000001208">
    <property type="component" value="Chromosome"/>
</dbReference>
<dbReference type="CDD" id="cd04681">
    <property type="entry name" value="NUDIX_Hydrolase"/>
    <property type="match status" value="1"/>
</dbReference>
<evidence type="ECO:0000256" key="3">
    <source>
        <dbReference type="ARBA" id="ARBA00022842"/>
    </source>
</evidence>
<keyword evidence="7" id="KW-1185">Reference proteome</keyword>
<dbReference type="PROSITE" id="PS00893">
    <property type="entry name" value="NUDIX_BOX"/>
    <property type="match status" value="1"/>
</dbReference>
<evidence type="ECO:0000256" key="2">
    <source>
        <dbReference type="ARBA" id="ARBA00022801"/>
    </source>
</evidence>
<dbReference type="InterPro" id="IPR020476">
    <property type="entry name" value="Nudix_hydrolase"/>
</dbReference>